<evidence type="ECO:0000313" key="2">
    <source>
        <dbReference type="Proteomes" id="UP000448943"/>
    </source>
</evidence>
<dbReference type="AlphaFoldDB" id="A0A6N9Q057"/>
<gene>
    <name evidence="1" type="ORF">ERL59_03695</name>
</gene>
<accession>A0A6N9Q057</accession>
<dbReference type="EMBL" id="SIJB01000008">
    <property type="protein sequence ID" value="NBI28063.1"/>
    <property type="molecule type" value="Genomic_DNA"/>
</dbReference>
<protein>
    <submittedName>
        <fullName evidence="1">Uncharacterized protein</fullName>
    </submittedName>
</protein>
<name>A0A6N9Q057_9BACL</name>
<comment type="caution">
    <text evidence="1">The sequence shown here is derived from an EMBL/GenBank/DDBJ whole genome shotgun (WGS) entry which is preliminary data.</text>
</comment>
<dbReference type="RefSeq" id="WP_160644653.1">
    <property type="nucleotide sequence ID" value="NZ_SIJB01000008.1"/>
</dbReference>
<proteinExistence type="predicted"/>
<dbReference type="Gene3D" id="2.60.120.380">
    <property type="match status" value="1"/>
</dbReference>
<keyword evidence="2" id="KW-1185">Reference proteome</keyword>
<dbReference type="Proteomes" id="UP000448943">
    <property type="component" value="Unassembled WGS sequence"/>
</dbReference>
<reference evidence="1 2" key="1">
    <citation type="submission" date="2019-01" db="EMBL/GenBank/DDBJ databases">
        <title>Chengkuizengella sp. nov., isolated from deep-sea sediment of East Pacific Ocean.</title>
        <authorList>
            <person name="Yang J."/>
            <person name="Lai Q."/>
            <person name="Shao Z."/>
        </authorList>
    </citation>
    <scope>NUCLEOTIDE SEQUENCE [LARGE SCALE GENOMIC DNA]</scope>
    <source>
        <strain evidence="1 2">YPA3-1-1</strain>
    </source>
</reference>
<evidence type="ECO:0000313" key="1">
    <source>
        <dbReference type="EMBL" id="NBI28063.1"/>
    </source>
</evidence>
<sequence>MEYFKKSNALITLLIVSILSSMILPVQGQMNMNVSSATEIEYKLTYSGVLNSNESEGLYKYEASGTGIDTLSLIVPNDVNYDVYIYDENLNQIGAGVNSTGELEEVYYRVSRGNIYYIVIISQNENYSLSDYTLKIEPYKFNLQTNYKYDKNGNLVLTEVFDVQKQKEILNSGLNYVEADMDTSVSLTSLEGRTLVNLLGNEGNIEEQGLWTNKLTTDISTSKFGRSSGIIDNSTGITEKTVRNSTSLDLSGKKILAGIWAKANSGTPNMQLYLLGKMNDIGINSPQVNSYVVDNDWKLYYDTFDLSSNTDDYWHFRVDVDSFGTSDDIINFDGAFVYEIKDTEESFINSLTLSDGQQYIEEMYPFVDGMQSITNPLFLIKGKNIFQHSDYALKGLTALKWYDIEMDIPMITNQSYTLSIDKNNSIFEGLQLINSDNSEFVEINDLTINNYGNITFTKSLPIRLRVKTDENGSYNLKNLMLNIGDEPLPFENPNEKTMNIQTSLHSNIHGDIKDRLYQNDTKMIVNRKIGYKELNGNDEYNLNFKEPDYTVVVYKHGYNTKQNLVSLIKDSGIPLELKTTLFNDMNQVSHLWDSGNLFISISNEDSGWEENYTPSNEDIQRYFNGWKYIDGSTWISKTGNGGTTDETSALSSMPNDYTPYQLQYELQNSVVEEIQIENQIMLLEGYNQLELRSSVIDNIGFKELNSSDKFEYSGKGSGYTVVTYKHGYNTKQPVISMTKYDREPLELNTTSFNDMNQVSHLWDSGNLFISISNEDSGWGENYTPSNEDIQRYFNGWKYTDSMRWVSVTGNGEEIDAQNSLSFKPSDYLPYRLIYQLKSETKIQDLTSGFKAEIEYNIER</sequence>
<organism evidence="1 2">
    <name type="scientific">Chengkuizengella marina</name>
    <dbReference type="NCBI Taxonomy" id="2507566"/>
    <lineage>
        <taxon>Bacteria</taxon>
        <taxon>Bacillati</taxon>
        <taxon>Bacillota</taxon>
        <taxon>Bacilli</taxon>
        <taxon>Bacillales</taxon>
        <taxon>Paenibacillaceae</taxon>
        <taxon>Chengkuizengella</taxon>
    </lineage>
</organism>
<dbReference type="OrthoDB" id="2667186at2"/>